<evidence type="ECO:0000256" key="7">
    <source>
        <dbReference type="ARBA" id="ARBA00023136"/>
    </source>
</evidence>
<evidence type="ECO:0000256" key="3">
    <source>
        <dbReference type="ARBA" id="ARBA00022449"/>
    </source>
</evidence>
<evidence type="ECO:0000313" key="12">
    <source>
        <dbReference type="Proteomes" id="UP000295418"/>
    </source>
</evidence>
<dbReference type="NCBIfam" id="TIGR00931">
    <property type="entry name" value="antiport_nhaC"/>
    <property type="match status" value="1"/>
</dbReference>
<protein>
    <submittedName>
        <fullName evidence="11">Na+/H+ antiporter NhaC</fullName>
    </submittedName>
</protein>
<evidence type="ECO:0000256" key="5">
    <source>
        <dbReference type="ARBA" id="ARBA00022692"/>
    </source>
</evidence>
<reference evidence="11 12" key="1">
    <citation type="submission" date="2019-03" db="EMBL/GenBank/DDBJ databases">
        <authorList>
            <person name="Kim M.K.M."/>
        </authorList>
    </citation>
    <scope>NUCLEOTIDE SEQUENCE [LARGE SCALE GENOMIC DNA]</scope>
    <source>
        <strain evidence="11 12">18JY21-1</strain>
    </source>
</reference>
<dbReference type="PANTHER" id="PTHR33451">
    <property type="entry name" value="MALATE-2H(+)/NA(+)-LACTATE ANTIPORTER"/>
    <property type="match status" value="1"/>
</dbReference>
<dbReference type="AlphaFoldDB" id="A0A4R4EEG9"/>
<feature type="transmembrane region" description="Helical" evidence="9">
    <location>
        <begin position="34"/>
        <end position="52"/>
    </location>
</feature>
<dbReference type="InterPro" id="IPR004770">
    <property type="entry name" value="Na/H_antiport_NhaC"/>
</dbReference>
<keyword evidence="5 9" id="KW-0812">Transmembrane</keyword>
<accession>A0A4R4EEG9</accession>
<feature type="transmembrane region" description="Helical" evidence="9">
    <location>
        <begin position="132"/>
        <end position="155"/>
    </location>
</feature>
<comment type="similarity">
    <text evidence="8">Belongs to the NhaC Na(+)/H(+) (TC 2.A.35) antiporter family.</text>
</comment>
<feature type="transmembrane region" description="Helical" evidence="9">
    <location>
        <begin position="107"/>
        <end position="126"/>
    </location>
</feature>
<name>A0A4R4EEG9_9BACL</name>
<comment type="caution">
    <text evidence="11">The sequence shown here is derived from an EMBL/GenBank/DDBJ whole genome shotgun (WGS) entry which is preliminary data.</text>
</comment>
<feature type="transmembrane region" description="Helical" evidence="9">
    <location>
        <begin position="72"/>
        <end position="95"/>
    </location>
</feature>
<dbReference type="GO" id="GO:0005886">
    <property type="term" value="C:plasma membrane"/>
    <property type="evidence" value="ECO:0007669"/>
    <property type="project" value="UniProtKB-SubCell"/>
</dbReference>
<evidence type="ECO:0000313" key="11">
    <source>
        <dbReference type="EMBL" id="TCZ76561.1"/>
    </source>
</evidence>
<dbReference type="RefSeq" id="WP_132418533.1">
    <property type="nucleotide sequence ID" value="NZ_SKFG01000012.1"/>
</dbReference>
<feature type="transmembrane region" description="Helical" evidence="9">
    <location>
        <begin position="405"/>
        <end position="423"/>
    </location>
</feature>
<dbReference type="Pfam" id="PF03553">
    <property type="entry name" value="Na_H_antiporter"/>
    <property type="match status" value="1"/>
</dbReference>
<dbReference type="PANTHER" id="PTHR33451:SF6">
    <property type="entry name" value="NA(+)_H(+) ANTIPORTER NHAC"/>
    <property type="match status" value="1"/>
</dbReference>
<dbReference type="Proteomes" id="UP000295418">
    <property type="component" value="Unassembled WGS sequence"/>
</dbReference>
<evidence type="ECO:0000256" key="2">
    <source>
        <dbReference type="ARBA" id="ARBA00022448"/>
    </source>
</evidence>
<organism evidence="11 12">
    <name type="scientific">Paenibacillus albiflavus</name>
    <dbReference type="NCBI Taxonomy" id="2545760"/>
    <lineage>
        <taxon>Bacteria</taxon>
        <taxon>Bacillati</taxon>
        <taxon>Bacillota</taxon>
        <taxon>Bacilli</taxon>
        <taxon>Bacillales</taxon>
        <taxon>Paenibacillaceae</taxon>
        <taxon>Paenibacillus</taxon>
    </lineage>
</organism>
<gene>
    <name evidence="11" type="primary">nhaC</name>
    <name evidence="11" type="ORF">E0485_13280</name>
</gene>
<keyword evidence="12" id="KW-1185">Reference proteome</keyword>
<dbReference type="InterPro" id="IPR018461">
    <property type="entry name" value="Na/H_Antiport_NhaC-like_C"/>
</dbReference>
<feature type="transmembrane region" description="Helical" evidence="9">
    <location>
        <begin position="189"/>
        <end position="208"/>
    </location>
</feature>
<keyword evidence="7 9" id="KW-0472">Membrane</keyword>
<feature type="transmembrane region" description="Helical" evidence="9">
    <location>
        <begin position="6"/>
        <end position="27"/>
    </location>
</feature>
<keyword evidence="3" id="KW-0050">Antiport</keyword>
<evidence type="ECO:0000256" key="8">
    <source>
        <dbReference type="ARBA" id="ARBA00038435"/>
    </source>
</evidence>
<feature type="transmembrane region" description="Helical" evidence="9">
    <location>
        <begin position="252"/>
        <end position="270"/>
    </location>
</feature>
<feature type="transmembrane region" description="Helical" evidence="9">
    <location>
        <begin position="312"/>
        <end position="335"/>
    </location>
</feature>
<evidence type="ECO:0000256" key="4">
    <source>
        <dbReference type="ARBA" id="ARBA00022475"/>
    </source>
</evidence>
<dbReference type="EMBL" id="SKFG01000012">
    <property type="protein sequence ID" value="TCZ76561.1"/>
    <property type="molecule type" value="Genomic_DNA"/>
</dbReference>
<keyword evidence="2" id="KW-0813">Transport</keyword>
<evidence type="ECO:0000256" key="1">
    <source>
        <dbReference type="ARBA" id="ARBA00004651"/>
    </source>
</evidence>
<evidence type="ECO:0000259" key="10">
    <source>
        <dbReference type="Pfam" id="PF03553"/>
    </source>
</evidence>
<feature type="domain" description="Na+/H+ antiporter NhaC-like C-terminal" evidence="10">
    <location>
        <begin position="157"/>
        <end position="446"/>
    </location>
</feature>
<keyword evidence="4" id="KW-1003">Cell membrane</keyword>
<proteinExistence type="inferred from homology"/>
<dbReference type="GO" id="GO:0015297">
    <property type="term" value="F:antiporter activity"/>
    <property type="evidence" value="ECO:0007669"/>
    <property type="project" value="UniProtKB-KW"/>
</dbReference>
<sequence length="467" mass="50405">MSKQPRFSQSLILFIGMFLLLFFAMFILKSEPHIPLLIGTAIIATLLYLFGFSWDELQAAMLKGIQSAIMPIIILGLIGVLIAVWMMSGTVPTILYYGLEYISPQQFALSTLIITVVVSMLTGSSFTTVSTVGVALMGMALAIGINPLIAAGAIISGACFGDKMSPLSDTTNFAPAVTGVPIFTHISNMLYTTIPSFIVTACFFFFIPQSEGIELSSIATMQASLQDSFHINLLTILSPAAVLYCSIRRKPIIPTLIIGIGSGLLVTWLVQGNADVSMWLQVMQSGYKGEVASDIVASIVHRGGLQSMTSSISLIIIALALGGLLQHCGVIRSLFERVIRPLHNPSHMVLAAGSSSIAVNALTGEQYLSILLPGQMFKDEFTKRHIPMKTLSRTLEDCGTLMNPLVPWGVSGAFFAATLGVSVIDYTPYATFLWLSPFITLIYAYTPKLKKISLGGAIEWAKKNERA</sequence>
<dbReference type="InterPro" id="IPR052180">
    <property type="entry name" value="NhaC_Na-H+_Antiporter"/>
</dbReference>
<dbReference type="OrthoDB" id="9762978at2"/>
<comment type="subcellular location">
    <subcellularLocation>
        <location evidence="1">Cell membrane</location>
        <topology evidence="1">Multi-pass membrane protein</topology>
    </subcellularLocation>
</comment>
<evidence type="ECO:0000256" key="6">
    <source>
        <dbReference type="ARBA" id="ARBA00022989"/>
    </source>
</evidence>
<evidence type="ECO:0000256" key="9">
    <source>
        <dbReference type="SAM" id="Phobius"/>
    </source>
</evidence>
<keyword evidence="6 9" id="KW-1133">Transmembrane helix</keyword>
<feature type="transmembrane region" description="Helical" evidence="9">
    <location>
        <begin position="429"/>
        <end position="446"/>
    </location>
</feature>